<reference evidence="4 5" key="1">
    <citation type="journal article" date="2022" name="bioRxiv">
        <title>Genomics of Preaxostyla Flagellates Illuminates Evolutionary Transitions and the Path Towards Mitochondrial Loss.</title>
        <authorList>
            <person name="Novak L.V.F."/>
            <person name="Treitli S.C."/>
            <person name="Pyrih J."/>
            <person name="Halakuc P."/>
            <person name="Pipaliya S.V."/>
            <person name="Vacek V."/>
            <person name="Brzon O."/>
            <person name="Soukal P."/>
            <person name="Eme L."/>
            <person name="Dacks J.B."/>
            <person name="Karnkowska A."/>
            <person name="Elias M."/>
            <person name="Hampl V."/>
        </authorList>
    </citation>
    <scope>NUCLEOTIDE SEQUENCE [LARGE SCALE GENOMIC DNA]</scope>
    <source>
        <strain evidence="4">NAU3</strain>
        <tissue evidence="4">Gut</tissue>
    </source>
</reference>
<sequence>MPVYAGCLYLYRLTTSTVTINACSFDDWYPGNDTYTKQFGGAIGTHSTSAPLQITHSNFTLNGHPTNKNNGGFLSFYSSTSSNYQIPPHVSTISNCRFIGDTKTTGLFLRLAEDHGIRTGSFSVTDTQILNINSRLSITIKILESSSGFTRTEISNSSIDFNVQCNIHPVLFVDSKLDRCPISVRYEEALFLFSGTSFTGKSTNTTISFVHLSETSHVVFHKCDFTDCSPASASTCIIYSKTLPSLVLDTCSFTNCSGGKSVFEITKSYSSFYFCSFTNVTGSTANIMYLSSNYANFFEGCRFDLEETNMVDVHDPTSQFAYLNDTVVFGCTSNRQMYLGYSWWNKQEFSAVQIVNSEAEKNEMRVGTWPTEPEEPSSEESTETESNETEEEPEQPIPLFSSLSDALGNISTSSPLDTVITFSNGIFTEDSPLSVSQIVEIVGDGSNSSDVHSTQLKTDGFVSKSNGKLTLRSLRLVPSSPSSVLGSTEDNGGLIMLNVIVEDISDQSVPLFRFAAGSSEIRHSTFKNINSTESLIFVSQTSSLVITNILFMTITRTSLEPTPYESTQCASCIEGKTSGRVKVIYCRFGACTTNGRAGAIDLVKNHENSAFEMSSSYFDQNKAGEEVPDNKRGDDVVLKSFEDSNTILDLSTIQSFPSTSSILIDSQHAIVPPPALIYMNSAGVLHPLTWSYTYGRIHISLLETYSLQYLLEHRFRNNSNTKLTILTSTETLAPFIFQNSTVQVDLSSYTSSIISVEQQDKVFITIQNASLSFSSATFAFGHLTKTAFTCDKNSSISLSLTAFTFTNPTLTHSFIDSVGPLVRFEYQDSKQPITLDNIPFIRLIRTEQDASLSFNYVTPLLADSLTAPFIECVGAETFQMEGLTLSSSHLNSASFVSAKDSALTLRWIKIQLLKSTVDGAFLHLDSCSLTSDYDTGNLSSGVRGGLVYCQNSTVEFEDLKSNSCSAKQGGFLFSKECNTTIFDAVFTNCEAEEGGIACIVSSYLRLTSNSFVSNSAKRGGVFWIDFGDQSTSSVYSLSNSNYTSNTARDEDENGVDSGKGGAIYVKGTTTAKTPFSTSGHYEGNTAAVGNDVFVEEAVLGEIGPDLLSNGYAESYSRFPHLVIENYDGDEDEITRISNLVPYPSIRVSKSGKDDPACRWSNTYSAYDTKEGIMFTITDESRLTAVRVKFLLKSSHQVVTVNSKDGRLAMQNCFVLIESDLTTSKSPINSVGSSLALNNVSFAPTLTASISTLSAPLVHYAPTPSAGKELGSGSCDITNCTLTNLTFPKTTMFVIETSGQVSFLLQPIYRVTTDLEHGKFISLKGQSFKQQIQPSLWHSNPSTSDLPYFIGEDVSMDEDDKWRTGSLVYWLISPSIEIFIGSVENAVDHPNCGSSTFQCTTLDSAFKSAGLNDLSTLSLSTSTSLSSELSAKSLWVIKSSSATKQEIEFDKTGSIEVASSGSKLSFESIVFTVAPTCQSATLIVIEEGEISFSSCLIGTTISESTLVLPTSTATLIEVQAAGTLTLTDTLIQHIAFSHATLGSAICLHLGATISSSGTKPITDISSQAAGSHVLVLSSTELESSSIESIATQFTTWGPTLTTNGARFSKAQIDEFVEIDTGRVDELIYHWHPYEGITMFVDSEGRDHPKCGLSALPCSSLSANVENVGDGEAIVVCSALTETTGFIATKDLSVKTSDDTKQTLSVSSSTTFTSRSSSLAFTNLKFVPLTSNPSQNVEPLGRTDSLFVVESGSIELTDCSLSSFVIANKPLITHMSGSLTLESCEISSITRSSGNGTVLDTKMEDITSISLNEVTFSSMSSSKESSLLALSFPSLDEDEPAPLFDFTLTNLHFVEMTGNEDELGDWISENDTRFEGSYTETTPLNHFWSFDAFHELPASLLFYLLPSTGSVGVSSSGYDMGKCGSNSVWCSTIERSLTRLTPQNTKKIVVMDEVLLSTSIELPDELTFAGNPNEPSTCVVSAAGSFVSEGIDFTTFSKLIFSLPSTQTAEAVIVHSSITLTLSHLELSSTAESSACFLKVGTGSADLSDIKIRSEMAQNSILFSFVGKSLWSGSENGKIGMVGEISTNNVNISECSGTTFITAKDGDELSIQNSVFSSLTPSTTFNEAESSDLCVWETSLIDIDGTPTSLSHADLTNIPQGAISISDAPLTLTGCKFSSNSPSNLEWPSVHRNVKCSNGTVSIAEIGGGDGVSPPHHWIWTDECTVTKDNDNVEAPLFVPTLVANESTSTLDRTLKEYSVKVVGTTMVPCGLKLEVFEAPFESKANTAGDPIEFDISSLNPTKWTETELSFVLPQSSLSELDKKSDIRCRLLFGDDQTTDSFSLTGSSKSNMSQGGVVTSIVVPIVVVIIVALLLLIILIVLCRRRKTKKEAGQTSQELDTTDVIDVMKEDGDAQDDTIKPIFGASKDHSKQSSLLMVSDDNGQDSTAQRVDPTCFVPVQYVSAIGCDGENSVISVDSRNTLYHRLHVEKKKDLAKRTVALQIVKGLERMVKERPSSEIFSKLSPHWIIMDYTDNVFLRVESQLQQQSQGGEMKGRESRSNEDRRWNAPEQETKEGENETGKEEGGIDEMKASVFRLGLVLWEIETELVPFGELDAVNASRQMKAGVLPLIHNWEDESFADLVRECLSLSPDDRPTLADVKSRLSVLSTQLQIPVQPVPNEPVDLSGVTG</sequence>
<gene>
    <name evidence="4" type="ORF">BLNAU_22084</name>
</gene>
<dbReference type="InterPro" id="IPR011009">
    <property type="entry name" value="Kinase-like_dom_sf"/>
</dbReference>
<dbReference type="PROSITE" id="PS50011">
    <property type="entry name" value="PROTEIN_KINASE_DOM"/>
    <property type="match status" value="1"/>
</dbReference>
<evidence type="ECO:0000256" key="1">
    <source>
        <dbReference type="SAM" id="MobiDB-lite"/>
    </source>
</evidence>
<dbReference type="Gene3D" id="1.10.510.10">
    <property type="entry name" value="Transferase(Phosphotransferase) domain 1"/>
    <property type="match status" value="1"/>
</dbReference>
<keyword evidence="5" id="KW-1185">Reference proteome</keyword>
<accession>A0ABQ9WUI8</accession>
<feature type="region of interest" description="Disordered" evidence="1">
    <location>
        <begin position="2543"/>
        <end position="2585"/>
    </location>
</feature>
<evidence type="ECO:0000259" key="3">
    <source>
        <dbReference type="PROSITE" id="PS50011"/>
    </source>
</evidence>
<comment type="caution">
    <text evidence="4">The sequence shown here is derived from an EMBL/GenBank/DDBJ whole genome shotgun (WGS) entry which is preliminary data.</text>
</comment>
<keyword evidence="2" id="KW-1133">Transmembrane helix</keyword>
<proteinExistence type="predicted"/>
<evidence type="ECO:0000313" key="5">
    <source>
        <dbReference type="Proteomes" id="UP001281761"/>
    </source>
</evidence>
<dbReference type="Proteomes" id="UP001281761">
    <property type="component" value="Unassembled WGS sequence"/>
</dbReference>
<evidence type="ECO:0000313" key="4">
    <source>
        <dbReference type="EMBL" id="KAK2943003.1"/>
    </source>
</evidence>
<keyword evidence="2" id="KW-0812">Transmembrane</keyword>
<dbReference type="PANTHER" id="PTHR31318:SF2">
    <property type="entry name" value="PECTIN LYASE-LIKE FAMILY PROTEIN-RELATED"/>
    <property type="match status" value="1"/>
</dbReference>
<name>A0ABQ9WUI8_9EUKA</name>
<dbReference type="SUPFAM" id="SSF56112">
    <property type="entry name" value="Protein kinase-like (PK-like)"/>
    <property type="match status" value="1"/>
</dbReference>
<evidence type="ECO:0000256" key="2">
    <source>
        <dbReference type="SAM" id="Phobius"/>
    </source>
</evidence>
<feature type="domain" description="Protein kinase" evidence="3">
    <location>
        <begin position="2305"/>
        <end position="2665"/>
    </location>
</feature>
<dbReference type="InterPro" id="IPR000719">
    <property type="entry name" value="Prot_kinase_dom"/>
</dbReference>
<dbReference type="EMBL" id="JARBJD010000370">
    <property type="protein sequence ID" value="KAK2943003.1"/>
    <property type="molecule type" value="Genomic_DNA"/>
</dbReference>
<feature type="transmembrane region" description="Helical" evidence="2">
    <location>
        <begin position="2355"/>
        <end position="2380"/>
    </location>
</feature>
<feature type="region of interest" description="Disordered" evidence="1">
    <location>
        <begin position="361"/>
        <end position="402"/>
    </location>
</feature>
<feature type="compositionally biased region" description="Basic and acidic residues" evidence="1">
    <location>
        <begin position="2551"/>
        <end position="2585"/>
    </location>
</feature>
<dbReference type="PANTHER" id="PTHR31318">
    <property type="entry name" value="EXPRESSED PROTEIN-RELATED"/>
    <property type="match status" value="1"/>
</dbReference>
<protein>
    <recommendedName>
        <fullName evidence="3">Protein kinase domain-containing protein</fullName>
    </recommendedName>
</protein>
<organism evidence="4 5">
    <name type="scientific">Blattamonas nauphoetae</name>
    <dbReference type="NCBI Taxonomy" id="2049346"/>
    <lineage>
        <taxon>Eukaryota</taxon>
        <taxon>Metamonada</taxon>
        <taxon>Preaxostyla</taxon>
        <taxon>Oxymonadida</taxon>
        <taxon>Blattamonas</taxon>
    </lineage>
</organism>
<keyword evidence="2" id="KW-0472">Membrane</keyword>
<feature type="compositionally biased region" description="Acidic residues" evidence="1">
    <location>
        <begin position="372"/>
        <end position="394"/>
    </location>
</feature>